<feature type="region of interest" description="Disordered" evidence="1">
    <location>
        <begin position="26"/>
        <end position="52"/>
    </location>
</feature>
<name>A0ABX0SQN4_9PSEU</name>
<accession>A0ABX0SQN4</accession>
<comment type="caution">
    <text evidence="2">The sequence shown here is derived from an EMBL/GenBank/DDBJ whole genome shotgun (WGS) entry which is preliminary data.</text>
</comment>
<organism evidence="2 3">
    <name type="scientific">Amycolatopsis viridis</name>
    <dbReference type="NCBI Taxonomy" id="185678"/>
    <lineage>
        <taxon>Bacteria</taxon>
        <taxon>Bacillati</taxon>
        <taxon>Actinomycetota</taxon>
        <taxon>Actinomycetes</taxon>
        <taxon>Pseudonocardiales</taxon>
        <taxon>Pseudonocardiaceae</taxon>
        <taxon>Amycolatopsis</taxon>
    </lineage>
</organism>
<dbReference type="RefSeq" id="WP_167110261.1">
    <property type="nucleotide sequence ID" value="NZ_JAANOU010000001.1"/>
</dbReference>
<proteinExistence type="predicted"/>
<dbReference type="EMBL" id="JAANOU010000001">
    <property type="protein sequence ID" value="NIH77969.1"/>
    <property type="molecule type" value="Genomic_DNA"/>
</dbReference>
<keyword evidence="3" id="KW-1185">Reference proteome</keyword>
<evidence type="ECO:0000256" key="1">
    <source>
        <dbReference type="SAM" id="MobiDB-lite"/>
    </source>
</evidence>
<evidence type="ECO:0000313" key="2">
    <source>
        <dbReference type="EMBL" id="NIH77969.1"/>
    </source>
</evidence>
<reference evidence="2 3" key="1">
    <citation type="submission" date="2020-03" db="EMBL/GenBank/DDBJ databases">
        <title>Sequencing the genomes of 1000 actinobacteria strains.</title>
        <authorList>
            <person name="Klenk H.-P."/>
        </authorList>
    </citation>
    <scope>NUCLEOTIDE SEQUENCE [LARGE SCALE GENOMIC DNA]</scope>
    <source>
        <strain evidence="2 3">DSM 45668</strain>
    </source>
</reference>
<protein>
    <submittedName>
        <fullName evidence="2">Uncharacterized protein</fullName>
    </submittedName>
</protein>
<gene>
    <name evidence="2" type="ORF">FHX46_000499</name>
</gene>
<dbReference type="Proteomes" id="UP000754495">
    <property type="component" value="Unassembled WGS sequence"/>
</dbReference>
<evidence type="ECO:0000313" key="3">
    <source>
        <dbReference type="Proteomes" id="UP000754495"/>
    </source>
</evidence>
<sequence length="52" mass="5502">MFTPNGRDGLRDSLIAAAQADERIGGAAPAESALVDREDQAAPLRAHREARS</sequence>
<feature type="compositionally biased region" description="Basic and acidic residues" evidence="1">
    <location>
        <begin position="34"/>
        <end position="52"/>
    </location>
</feature>